<dbReference type="RefSeq" id="WP_126811007.1">
    <property type="nucleotide sequence ID" value="NZ_NGKC01000001.1"/>
</dbReference>
<dbReference type="EMBL" id="NGKC01000001">
    <property type="protein sequence ID" value="RSU14412.1"/>
    <property type="molecule type" value="Genomic_DNA"/>
</dbReference>
<keyword evidence="2" id="KW-1185">Reference proteome</keyword>
<protein>
    <submittedName>
        <fullName evidence="1">Uncharacterized protein</fullName>
    </submittedName>
</protein>
<gene>
    <name evidence="1" type="ORF">CBF27_00030</name>
</gene>
<sequence length="224" mass="26424">MEELELKVTNNNKEIKKLMEEINNQLPTIKDFMQEVIERNMPIIVTEEVKKQSNHTNDLGIEKLKEMKSSLNSIIQEVPNNIQNFLRGYKAEILIERDKELRKQPSDYDPRYGSETKFLSGYTIYTELEDFMKQEIGKVGKLLADFEYKVGHEWSNKGYTANFETQYSNDEFVYLFKDKNRVIDSVPLREFGDIFTKISKIIDDNIKLNKMISEKKAESLWDEI</sequence>
<dbReference type="Proteomes" id="UP000286773">
    <property type="component" value="Unassembled WGS sequence"/>
</dbReference>
<reference evidence="1 2" key="1">
    <citation type="submission" date="2017-05" db="EMBL/GenBank/DDBJ databases">
        <title>Vagococcus spp. assemblies.</title>
        <authorList>
            <person name="Gulvik C.A."/>
        </authorList>
    </citation>
    <scope>NUCLEOTIDE SEQUENCE [LARGE SCALE GENOMIC DNA]</scope>
    <source>
        <strain evidence="1 2">LMG 24798</strain>
    </source>
</reference>
<accession>A0A430B2F8</accession>
<name>A0A430B2F8_9ENTE</name>
<evidence type="ECO:0000313" key="2">
    <source>
        <dbReference type="Proteomes" id="UP000286773"/>
    </source>
</evidence>
<evidence type="ECO:0000313" key="1">
    <source>
        <dbReference type="EMBL" id="RSU14412.1"/>
    </source>
</evidence>
<organism evidence="1 2">
    <name type="scientific">Vagococcus acidifermentans</name>
    <dbReference type="NCBI Taxonomy" id="564710"/>
    <lineage>
        <taxon>Bacteria</taxon>
        <taxon>Bacillati</taxon>
        <taxon>Bacillota</taxon>
        <taxon>Bacilli</taxon>
        <taxon>Lactobacillales</taxon>
        <taxon>Enterococcaceae</taxon>
        <taxon>Vagococcus</taxon>
    </lineage>
</organism>
<proteinExistence type="predicted"/>
<comment type="caution">
    <text evidence="1">The sequence shown here is derived from an EMBL/GenBank/DDBJ whole genome shotgun (WGS) entry which is preliminary data.</text>
</comment>
<dbReference type="AlphaFoldDB" id="A0A430B2F8"/>